<reference evidence="12" key="1">
    <citation type="journal article" date="2020" name="Fungal Divers.">
        <title>Resolving the Mortierellaceae phylogeny through synthesis of multi-gene phylogenetics and phylogenomics.</title>
        <authorList>
            <person name="Vandepol N."/>
            <person name="Liber J."/>
            <person name="Desiro A."/>
            <person name="Na H."/>
            <person name="Kennedy M."/>
            <person name="Barry K."/>
            <person name="Grigoriev I.V."/>
            <person name="Miller A.N."/>
            <person name="O'Donnell K."/>
            <person name="Stajich J.E."/>
            <person name="Bonito G."/>
        </authorList>
    </citation>
    <scope>NUCLEOTIDE SEQUENCE</scope>
    <source>
        <strain evidence="12">KOD1015</strain>
    </source>
</reference>
<dbReference type="PANTHER" id="PTHR46539">
    <property type="entry name" value="E3 UBIQUITIN-PROTEIN LIGASE ATL42"/>
    <property type="match status" value="1"/>
</dbReference>
<proteinExistence type="predicted"/>
<keyword evidence="13" id="KW-1185">Reference proteome</keyword>
<dbReference type="PANTHER" id="PTHR46539:SF1">
    <property type="entry name" value="E3 UBIQUITIN-PROTEIN LIGASE ATL42"/>
    <property type="match status" value="1"/>
</dbReference>
<dbReference type="InterPro" id="IPR013083">
    <property type="entry name" value="Znf_RING/FYVE/PHD"/>
</dbReference>
<name>A0A9P6FWD1_9FUNG</name>
<evidence type="ECO:0000256" key="2">
    <source>
        <dbReference type="ARBA" id="ARBA00022692"/>
    </source>
</evidence>
<evidence type="ECO:0000256" key="1">
    <source>
        <dbReference type="ARBA" id="ARBA00004370"/>
    </source>
</evidence>
<keyword evidence="7 10" id="KW-0472">Membrane</keyword>
<keyword evidence="3" id="KW-0479">Metal-binding</keyword>
<dbReference type="GO" id="GO:0008270">
    <property type="term" value="F:zinc ion binding"/>
    <property type="evidence" value="ECO:0007669"/>
    <property type="project" value="UniProtKB-KW"/>
</dbReference>
<feature type="compositionally biased region" description="Polar residues" evidence="9">
    <location>
        <begin position="41"/>
        <end position="66"/>
    </location>
</feature>
<evidence type="ECO:0000256" key="9">
    <source>
        <dbReference type="SAM" id="MobiDB-lite"/>
    </source>
</evidence>
<evidence type="ECO:0000256" key="7">
    <source>
        <dbReference type="ARBA" id="ARBA00023136"/>
    </source>
</evidence>
<evidence type="ECO:0000313" key="12">
    <source>
        <dbReference type="EMBL" id="KAF9582937.1"/>
    </source>
</evidence>
<feature type="compositionally biased region" description="Low complexity" evidence="9">
    <location>
        <begin position="746"/>
        <end position="761"/>
    </location>
</feature>
<dbReference type="SUPFAM" id="SSF57850">
    <property type="entry name" value="RING/U-box"/>
    <property type="match status" value="1"/>
</dbReference>
<dbReference type="EMBL" id="JAABOA010000866">
    <property type="protein sequence ID" value="KAF9582937.1"/>
    <property type="molecule type" value="Genomic_DNA"/>
</dbReference>
<dbReference type="Proteomes" id="UP000780801">
    <property type="component" value="Unassembled WGS sequence"/>
</dbReference>
<evidence type="ECO:0000256" key="5">
    <source>
        <dbReference type="ARBA" id="ARBA00022833"/>
    </source>
</evidence>
<feature type="compositionally biased region" description="Basic and acidic residues" evidence="9">
    <location>
        <begin position="272"/>
        <end position="287"/>
    </location>
</feature>
<evidence type="ECO:0000313" key="13">
    <source>
        <dbReference type="Proteomes" id="UP000780801"/>
    </source>
</evidence>
<evidence type="ECO:0000259" key="11">
    <source>
        <dbReference type="PROSITE" id="PS50089"/>
    </source>
</evidence>
<dbReference type="OrthoDB" id="8062037at2759"/>
<feature type="region of interest" description="Disordered" evidence="9">
    <location>
        <begin position="746"/>
        <end position="769"/>
    </location>
</feature>
<dbReference type="InterPro" id="IPR001841">
    <property type="entry name" value="Znf_RING"/>
</dbReference>
<accession>A0A9P6FWD1</accession>
<keyword evidence="4 8" id="KW-0863">Zinc-finger</keyword>
<feature type="transmembrane region" description="Helical" evidence="10">
    <location>
        <begin position="532"/>
        <end position="552"/>
    </location>
</feature>
<feature type="compositionally biased region" description="Polar residues" evidence="9">
    <location>
        <begin position="78"/>
        <end position="88"/>
    </location>
</feature>
<dbReference type="Pfam" id="PF13639">
    <property type="entry name" value="zf-RING_2"/>
    <property type="match status" value="1"/>
</dbReference>
<organism evidence="12 13">
    <name type="scientific">Lunasporangiospora selenospora</name>
    <dbReference type="NCBI Taxonomy" id="979761"/>
    <lineage>
        <taxon>Eukaryota</taxon>
        <taxon>Fungi</taxon>
        <taxon>Fungi incertae sedis</taxon>
        <taxon>Mucoromycota</taxon>
        <taxon>Mortierellomycotina</taxon>
        <taxon>Mortierellomycetes</taxon>
        <taxon>Mortierellales</taxon>
        <taxon>Mortierellaceae</taxon>
        <taxon>Lunasporangiospora</taxon>
    </lineage>
</organism>
<dbReference type="GO" id="GO:0016020">
    <property type="term" value="C:membrane"/>
    <property type="evidence" value="ECO:0007669"/>
    <property type="project" value="UniProtKB-SubCell"/>
</dbReference>
<keyword evidence="2 10" id="KW-0812">Transmembrane</keyword>
<feature type="transmembrane region" description="Helical" evidence="10">
    <location>
        <begin position="572"/>
        <end position="590"/>
    </location>
</feature>
<dbReference type="AlphaFoldDB" id="A0A9P6FWD1"/>
<protein>
    <recommendedName>
        <fullName evidence="11">RING-type domain-containing protein</fullName>
    </recommendedName>
</protein>
<evidence type="ECO:0000256" key="3">
    <source>
        <dbReference type="ARBA" id="ARBA00022723"/>
    </source>
</evidence>
<evidence type="ECO:0000256" key="6">
    <source>
        <dbReference type="ARBA" id="ARBA00022989"/>
    </source>
</evidence>
<dbReference type="SMART" id="SM00184">
    <property type="entry name" value="RING"/>
    <property type="match status" value="1"/>
</dbReference>
<feature type="region of interest" description="Disordered" evidence="9">
    <location>
        <begin position="211"/>
        <end position="333"/>
    </location>
</feature>
<dbReference type="SMART" id="SM00744">
    <property type="entry name" value="RINGv"/>
    <property type="match status" value="1"/>
</dbReference>
<feature type="transmembrane region" description="Helical" evidence="10">
    <location>
        <begin position="610"/>
        <end position="637"/>
    </location>
</feature>
<evidence type="ECO:0000256" key="10">
    <source>
        <dbReference type="SAM" id="Phobius"/>
    </source>
</evidence>
<evidence type="ECO:0000256" key="4">
    <source>
        <dbReference type="ARBA" id="ARBA00022771"/>
    </source>
</evidence>
<dbReference type="InterPro" id="IPR011016">
    <property type="entry name" value="Znf_RING-CH"/>
</dbReference>
<sequence>MTAKSSPRCNRRGEAEHGHVVSAKASADAFRIPSADSYSEMSDCLSQRNNLDLSSTRRPTSLSGESQGDYYPYPCPSSPTVAQSQTPQHSDRTHWTSSKDRGSAPLTSTFSRSIATLSAIPRDDSGSQLDLTCRNHALGETCRVQRESDRGRSAYSICTGSMTSSIGNQSSSFGEISASSIPTLLSQQQHPSNMTHPSSSSRTLAALALRPTQQPSMQSHALARSASLPPDKVLTTKQQSGHGSGSRIALLSQRLHRSAGVSPSGPPIRKNKTGDRTELSSREDSQKRTAGMDAALQGLPPSLPQSLHSSIPPPSFSAPFPTASTASHAGAETEAMVSLSTPFVPTHDLPLFEEALQRCGLSDRTLFSSSFNSSTCPQGLIPMYTLGNTSTTLTGSTSVSNPPSLTAEVHSGELIAITGPAVHPPNGSHTHSSQRNPFSMSTLSSSSVMMATGMGQGFRRQLSRMTSLLQSLTSQSLFSRVNSDRSQFSRAGTSSWSAVRVVNTCHLLYLVPVTTITIARLLSTEVICDERLFSWLTVQACMFMLQIVCACYILQRQTMSSRITILDQRSRILMLVFMIWTIIGVGFLGADSNTQESTCVALNDPIYNLAFKIIVFHISIITFYFLPCGSLIVAHILPNSICSSFSRTATKPMIEQLGTIVMTEGMFGNEAEEATCAICLGDYHPDEPIRFLPCRHHFHQECVDQWLLTDKSCPLCKHDIDKPLPNTRTLQHAANFRFPTIPAPTTVSTTTTTSTLSSTTTDIRSQDRGMVSMPSPNLHVNSTDGFHVVVVV</sequence>
<comment type="caution">
    <text evidence="12">The sequence shown here is derived from an EMBL/GenBank/DDBJ whole genome shotgun (WGS) entry which is preliminary data.</text>
</comment>
<feature type="domain" description="RING-type" evidence="11">
    <location>
        <begin position="676"/>
        <end position="717"/>
    </location>
</feature>
<feature type="region of interest" description="Disordered" evidence="9">
    <location>
        <begin position="41"/>
        <end position="107"/>
    </location>
</feature>
<keyword evidence="6 10" id="KW-1133">Transmembrane helix</keyword>
<keyword evidence="5" id="KW-0862">Zinc</keyword>
<dbReference type="PROSITE" id="PS50089">
    <property type="entry name" value="ZF_RING_2"/>
    <property type="match status" value="1"/>
</dbReference>
<comment type="subcellular location">
    <subcellularLocation>
        <location evidence="1">Membrane</location>
    </subcellularLocation>
</comment>
<feature type="compositionally biased region" description="Basic and acidic residues" evidence="9">
    <location>
        <begin position="89"/>
        <end position="102"/>
    </location>
</feature>
<gene>
    <name evidence="12" type="ORF">BGW38_010562</name>
</gene>
<dbReference type="Gene3D" id="3.30.40.10">
    <property type="entry name" value="Zinc/RING finger domain, C3HC4 (zinc finger)"/>
    <property type="match status" value="1"/>
</dbReference>
<evidence type="ECO:0000256" key="8">
    <source>
        <dbReference type="PROSITE-ProRule" id="PRU00175"/>
    </source>
</evidence>
<feature type="region of interest" description="Disordered" evidence="9">
    <location>
        <begin position="1"/>
        <end position="29"/>
    </location>
</feature>
<feature type="compositionally biased region" description="Low complexity" evidence="9">
    <location>
        <begin position="317"/>
        <end position="329"/>
    </location>
</feature>